<dbReference type="AlphaFoldDB" id="A0A8B3FJS7"/>
<dbReference type="Proteomes" id="UP000279336">
    <property type="component" value="Unassembled WGS sequence"/>
</dbReference>
<comment type="caution">
    <text evidence="2">The sequence shown here is derived from an EMBL/GenBank/DDBJ whole genome shotgun (WGS) entry which is preliminary data.</text>
</comment>
<dbReference type="EMBL" id="RCIW01000022">
    <property type="protein sequence ID" value="RLP06835.1"/>
    <property type="molecule type" value="Genomic_DNA"/>
</dbReference>
<keyword evidence="1" id="KW-1133">Transmembrane helix</keyword>
<evidence type="ECO:0000256" key="1">
    <source>
        <dbReference type="SAM" id="Phobius"/>
    </source>
</evidence>
<protein>
    <submittedName>
        <fullName evidence="2">DUF3618 domain-containing protein</fullName>
    </submittedName>
</protein>
<gene>
    <name evidence="2" type="ORF">D7U36_12110</name>
</gene>
<feature type="transmembrane region" description="Helical" evidence="1">
    <location>
        <begin position="76"/>
        <end position="97"/>
    </location>
</feature>
<keyword evidence="1" id="KW-0472">Membrane</keyword>
<organism evidence="2 3">
    <name type="scientific">Propionibacterium australiense</name>
    <dbReference type="NCBI Taxonomy" id="119981"/>
    <lineage>
        <taxon>Bacteria</taxon>
        <taxon>Bacillati</taxon>
        <taxon>Actinomycetota</taxon>
        <taxon>Actinomycetes</taxon>
        <taxon>Propionibacteriales</taxon>
        <taxon>Propionibacteriaceae</taxon>
        <taxon>Propionibacterium</taxon>
    </lineage>
</organism>
<evidence type="ECO:0000313" key="2">
    <source>
        <dbReference type="EMBL" id="RLP06835.1"/>
    </source>
</evidence>
<accession>A0A8B3FJS7</accession>
<evidence type="ECO:0000313" key="3">
    <source>
        <dbReference type="Proteomes" id="UP000279336"/>
    </source>
</evidence>
<dbReference type="Pfam" id="PF12277">
    <property type="entry name" value="DUF3618"/>
    <property type="match status" value="1"/>
</dbReference>
<name>A0A8B3FJS7_9ACTN</name>
<dbReference type="InterPro" id="IPR022062">
    <property type="entry name" value="DUF3618"/>
</dbReference>
<sequence>MEEVVAKSETNIDQIRARIAASRRQVAGSVQGLTATVHPTAMKNQAVYEAKTFASDSYESAKSAFVDESGPRWDRIGTIALAVVGVAVFGLSVRGVVRAIRG</sequence>
<proteinExistence type="predicted"/>
<reference evidence="2 3" key="1">
    <citation type="submission" date="2018-10" db="EMBL/GenBank/DDBJ databases">
        <title>Propionibacterium australiense Genome Sequencing and Assembly.</title>
        <authorList>
            <person name="Bernier A.-M."/>
            <person name="Bernard K."/>
        </authorList>
    </citation>
    <scope>NUCLEOTIDE SEQUENCE [LARGE SCALE GENOMIC DNA]</scope>
    <source>
        <strain evidence="2 3">NML98A078</strain>
    </source>
</reference>
<dbReference type="OrthoDB" id="3733775at2"/>
<keyword evidence="1" id="KW-0812">Transmembrane</keyword>